<dbReference type="Proteomes" id="UP000243205">
    <property type="component" value="Unassembled WGS sequence"/>
</dbReference>
<keyword evidence="1" id="KW-0472">Membrane</keyword>
<keyword evidence="1" id="KW-1133">Transmembrane helix</keyword>
<keyword evidence="1" id="KW-0812">Transmembrane</keyword>
<organism evidence="2 3">
    <name type="scientific">Desulfuromonas thiophila</name>
    <dbReference type="NCBI Taxonomy" id="57664"/>
    <lineage>
        <taxon>Bacteria</taxon>
        <taxon>Pseudomonadati</taxon>
        <taxon>Thermodesulfobacteriota</taxon>
        <taxon>Desulfuromonadia</taxon>
        <taxon>Desulfuromonadales</taxon>
        <taxon>Desulfuromonadaceae</taxon>
        <taxon>Desulfuromonas</taxon>
    </lineage>
</organism>
<protein>
    <recommendedName>
        <fullName evidence="4">DUF4492 domain-containing protein</fullName>
    </recommendedName>
</protein>
<feature type="transmembrane region" description="Helical" evidence="1">
    <location>
        <begin position="24"/>
        <end position="43"/>
    </location>
</feature>
<evidence type="ECO:0000313" key="3">
    <source>
        <dbReference type="Proteomes" id="UP000243205"/>
    </source>
</evidence>
<dbReference type="Pfam" id="PF14899">
    <property type="entry name" value="DUF4492"/>
    <property type="match status" value="1"/>
</dbReference>
<evidence type="ECO:0000256" key="1">
    <source>
        <dbReference type="SAM" id="Phobius"/>
    </source>
</evidence>
<sequence>MGLATQVVRFYVEGFRSMRLGRTLWKIILLKLLVFMTVLYLFFPNHLNRRYETDQQRADHVLRQLALLPDGQQ</sequence>
<gene>
    <name evidence="2" type="ORF">SAMN05661003_11424</name>
</gene>
<dbReference type="AlphaFoldDB" id="A0A1G7DJV1"/>
<accession>A0A1G7DJV1</accession>
<dbReference type="EMBL" id="FNAQ01000014">
    <property type="protein sequence ID" value="SDE51824.1"/>
    <property type="molecule type" value="Genomic_DNA"/>
</dbReference>
<keyword evidence="3" id="KW-1185">Reference proteome</keyword>
<dbReference type="RefSeq" id="WP_245691480.1">
    <property type="nucleotide sequence ID" value="NZ_CALFZY010000036.1"/>
</dbReference>
<evidence type="ECO:0000313" key="2">
    <source>
        <dbReference type="EMBL" id="SDE51824.1"/>
    </source>
</evidence>
<name>A0A1G7DJV1_9BACT</name>
<reference evidence="3" key="1">
    <citation type="submission" date="2016-10" db="EMBL/GenBank/DDBJ databases">
        <authorList>
            <person name="Varghese N."/>
            <person name="Submissions S."/>
        </authorList>
    </citation>
    <scope>NUCLEOTIDE SEQUENCE [LARGE SCALE GENOMIC DNA]</scope>
    <source>
        <strain evidence="3">DSM 8987</strain>
    </source>
</reference>
<evidence type="ECO:0008006" key="4">
    <source>
        <dbReference type="Google" id="ProtNLM"/>
    </source>
</evidence>
<dbReference type="STRING" id="57664.SAMN05661003_11424"/>
<dbReference type="InterPro" id="IPR027853">
    <property type="entry name" value="DUF4492"/>
</dbReference>
<proteinExistence type="predicted"/>